<keyword evidence="6" id="KW-1133">Transmembrane helix</keyword>
<keyword evidence="4" id="KW-0067">ATP-binding</keyword>
<reference evidence="7" key="1">
    <citation type="journal article" date="2020" name="bioRxiv">
        <title>Hybrid origin of Populus tomentosa Carr. identified through genome sequencing and phylogenomic analysis.</title>
        <authorList>
            <person name="An X."/>
            <person name="Gao K."/>
            <person name="Chen Z."/>
            <person name="Li J."/>
            <person name="Yang X."/>
            <person name="Yang X."/>
            <person name="Zhou J."/>
            <person name="Guo T."/>
            <person name="Zhao T."/>
            <person name="Huang S."/>
            <person name="Miao D."/>
            <person name="Khan W.U."/>
            <person name="Rao P."/>
            <person name="Ye M."/>
            <person name="Lei B."/>
            <person name="Liao W."/>
            <person name="Wang J."/>
            <person name="Ji L."/>
            <person name="Li Y."/>
            <person name="Guo B."/>
            <person name="Mustafa N.S."/>
            <person name="Li S."/>
            <person name="Yun Q."/>
            <person name="Keller S.R."/>
            <person name="Mao J."/>
            <person name="Zhang R."/>
            <person name="Strauss S.H."/>
        </authorList>
    </citation>
    <scope>NUCLEOTIDE SEQUENCE</scope>
    <source>
        <strain evidence="7">GM15</strain>
        <tissue evidence="7">Leaf</tissue>
    </source>
</reference>
<dbReference type="InterPro" id="IPR052059">
    <property type="entry name" value="CR_Ser/Thr_kinase"/>
</dbReference>
<keyword evidence="1" id="KW-0808">Transferase</keyword>
<keyword evidence="2" id="KW-0547">Nucleotide-binding</keyword>
<proteinExistence type="predicted"/>
<keyword evidence="8" id="KW-1185">Reference proteome</keyword>
<evidence type="ECO:0000256" key="3">
    <source>
        <dbReference type="ARBA" id="ARBA00022777"/>
    </source>
</evidence>
<dbReference type="GO" id="GO:0016301">
    <property type="term" value="F:kinase activity"/>
    <property type="evidence" value="ECO:0007669"/>
    <property type="project" value="UniProtKB-KW"/>
</dbReference>
<evidence type="ECO:0000313" key="7">
    <source>
        <dbReference type="EMBL" id="KAG6741046.1"/>
    </source>
</evidence>
<dbReference type="GO" id="GO:0005524">
    <property type="term" value="F:ATP binding"/>
    <property type="evidence" value="ECO:0007669"/>
    <property type="project" value="UniProtKB-KW"/>
</dbReference>
<dbReference type="OrthoDB" id="1741403at2759"/>
<name>A0A8X7XYW8_POPTO</name>
<keyword evidence="6" id="KW-0812">Transmembrane</keyword>
<sequence>MARRALEVTPPAPNTLHRQNPSSGNSSALLFVIGGMLVLVILLILILLFWKFNKPEKLRKFLKRNGSLTGNRTAECLPYYEVNIEVVIFTATKDFWSGSPQMTSYFDFQTLKKATKNFHPGNLLGRGGLGSVYRVLFVNRNVSSGKTLFEFGVFQGLVILGWLEVTQLLSMPSEGNCLKRQTFIALECLCLKLLAAGKTQILGYHQKCNIFLNMYAVALSDQHFPFFSQNFNNFIKTFFTDIKIVSSQAWKLYERSSVIDLVDPKLREHGFMEKDVLLVIHVAFLCLQPLANLRPPMSKIGALLTCKVEMVGTPMRPAFLERRRKTDENLSWDAISEGFFSPLHSESPSVASTTKLRIREMRRSIIRHVSFC</sequence>
<evidence type="ECO:0000256" key="2">
    <source>
        <dbReference type="ARBA" id="ARBA00022741"/>
    </source>
</evidence>
<keyword evidence="3" id="KW-0418">Kinase</keyword>
<evidence type="ECO:0000256" key="5">
    <source>
        <dbReference type="SAM" id="MobiDB-lite"/>
    </source>
</evidence>
<accession>A0A8X7XYW8</accession>
<dbReference type="EMBL" id="JAAWWB010000035">
    <property type="protein sequence ID" value="KAG6741046.1"/>
    <property type="molecule type" value="Genomic_DNA"/>
</dbReference>
<comment type="caution">
    <text evidence="7">The sequence shown here is derived from an EMBL/GenBank/DDBJ whole genome shotgun (WGS) entry which is preliminary data.</text>
</comment>
<protein>
    <submittedName>
        <fullName evidence="7">Uncharacterized protein</fullName>
    </submittedName>
</protein>
<evidence type="ECO:0000256" key="1">
    <source>
        <dbReference type="ARBA" id="ARBA00022679"/>
    </source>
</evidence>
<feature type="region of interest" description="Disordered" evidence="5">
    <location>
        <begin position="1"/>
        <end position="23"/>
    </location>
</feature>
<evidence type="ECO:0000256" key="6">
    <source>
        <dbReference type="SAM" id="Phobius"/>
    </source>
</evidence>
<evidence type="ECO:0000256" key="4">
    <source>
        <dbReference type="ARBA" id="ARBA00022840"/>
    </source>
</evidence>
<keyword evidence="6" id="KW-0472">Membrane</keyword>
<dbReference type="AlphaFoldDB" id="A0A8X7XYW8"/>
<organism evidence="7 8">
    <name type="scientific">Populus tomentosa</name>
    <name type="common">Chinese white poplar</name>
    <dbReference type="NCBI Taxonomy" id="118781"/>
    <lineage>
        <taxon>Eukaryota</taxon>
        <taxon>Viridiplantae</taxon>
        <taxon>Streptophyta</taxon>
        <taxon>Embryophyta</taxon>
        <taxon>Tracheophyta</taxon>
        <taxon>Spermatophyta</taxon>
        <taxon>Magnoliopsida</taxon>
        <taxon>eudicotyledons</taxon>
        <taxon>Gunneridae</taxon>
        <taxon>Pentapetalae</taxon>
        <taxon>rosids</taxon>
        <taxon>fabids</taxon>
        <taxon>Malpighiales</taxon>
        <taxon>Salicaceae</taxon>
        <taxon>Saliceae</taxon>
        <taxon>Populus</taxon>
    </lineage>
</organism>
<feature type="transmembrane region" description="Helical" evidence="6">
    <location>
        <begin position="28"/>
        <end position="50"/>
    </location>
</feature>
<gene>
    <name evidence="7" type="ORF">POTOM_056530</name>
</gene>
<evidence type="ECO:0000313" key="8">
    <source>
        <dbReference type="Proteomes" id="UP000886885"/>
    </source>
</evidence>
<dbReference type="PANTHER" id="PTHR47973">
    <property type="entry name" value="CYSTEINE-RICH RECEPTOR-LIKE PROTEIN KINASE 3"/>
    <property type="match status" value="1"/>
</dbReference>
<dbReference type="Proteomes" id="UP000886885">
    <property type="component" value="Chromosome 18A"/>
</dbReference>